<feature type="transmembrane region" description="Helical" evidence="2">
    <location>
        <begin position="146"/>
        <end position="166"/>
    </location>
</feature>
<dbReference type="SUPFAM" id="SSF103481">
    <property type="entry name" value="Multidrug resistance efflux transporter EmrE"/>
    <property type="match status" value="2"/>
</dbReference>
<evidence type="ECO:0000256" key="1">
    <source>
        <dbReference type="ARBA" id="ARBA00007362"/>
    </source>
</evidence>
<feature type="transmembrane region" description="Helical" evidence="2">
    <location>
        <begin position="90"/>
        <end position="109"/>
    </location>
</feature>
<comment type="similarity">
    <text evidence="1">Belongs to the EamA transporter family.</text>
</comment>
<feature type="transmembrane region" description="Helical" evidence="2">
    <location>
        <begin position="241"/>
        <end position="261"/>
    </location>
</feature>
<name>A0ABY7JQ87_9FIRM</name>
<feature type="transmembrane region" description="Helical" evidence="2">
    <location>
        <begin position="267"/>
        <end position="284"/>
    </location>
</feature>
<evidence type="ECO:0000256" key="2">
    <source>
        <dbReference type="SAM" id="Phobius"/>
    </source>
</evidence>
<dbReference type="PANTHER" id="PTHR12715:SF4">
    <property type="entry name" value="EAMA DOMAIN-CONTAINING PROTEIN"/>
    <property type="match status" value="1"/>
</dbReference>
<dbReference type="Proteomes" id="UP001164187">
    <property type="component" value="Chromosome"/>
</dbReference>
<accession>A0ABY7JQ87</accession>
<evidence type="ECO:0000259" key="3">
    <source>
        <dbReference type="Pfam" id="PF00892"/>
    </source>
</evidence>
<dbReference type="EMBL" id="CP114052">
    <property type="protein sequence ID" value="WAW14145.1"/>
    <property type="molecule type" value="Genomic_DNA"/>
</dbReference>
<dbReference type="InterPro" id="IPR052756">
    <property type="entry name" value="Alkyne_AA_exporter"/>
</dbReference>
<sequence>MNNKVKINLLCFTTVLGWAIAFPFSKVAMQQFSPFALGFLRVTIASLTLILIGIFTGSRLPKKKDLPIFFLAGACGFGLYLFAFNKGIKSISSASSSIIIALTPVMTAVAANKIYKERINIVGWITLITAFIGVMIMMLWDGVLSFNFGMLWTLGAATLFCGYNLLNRKLSMMGYKSIEIVTYSMISAVIILSPFAMDGFNQIQIADAYHIGVVVVLGVISSAGSYFLWSVAMSLTTNTSEVANFSFLTPFFATLLASFVLKEIPNMGTIIGGIIIIVSIIIFSKKGKI</sequence>
<protein>
    <submittedName>
        <fullName evidence="4">DMT family transporter</fullName>
    </submittedName>
</protein>
<feature type="transmembrane region" description="Helical" evidence="2">
    <location>
        <begin position="178"/>
        <end position="197"/>
    </location>
</feature>
<reference evidence="4" key="1">
    <citation type="submission" date="2022-12" db="EMBL/GenBank/DDBJ databases">
        <title>Peptostreptococcus.</title>
        <authorList>
            <person name="Lee S.H."/>
        </authorList>
    </citation>
    <scope>NUCLEOTIDE SEQUENCE</scope>
    <source>
        <strain evidence="4">CBA3647</strain>
    </source>
</reference>
<keyword evidence="5" id="KW-1185">Reference proteome</keyword>
<feature type="transmembrane region" description="Helical" evidence="2">
    <location>
        <begin position="31"/>
        <end position="54"/>
    </location>
</feature>
<feature type="transmembrane region" description="Helical" evidence="2">
    <location>
        <begin position="121"/>
        <end position="140"/>
    </location>
</feature>
<dbReference type="Pfam" id="PF00892">
    <property type="entry name" value="EamA"/>
    <property type="match status" value="2"/>
</dbReference>
<proteinExistence type="inferred from homology"/>
<keyword evidence="2" id="KW-0472">Membrane</keyword>
<keyword evidence="2" id="KW-0812">Transmembrane</keyword>
<evidence type="ECO:0000313" key="4">
    <source>
        <dbReference type="EMBL" id="WAW14145.1"/>
    </source>
</evidence>
<feature type="transmembrane region" description="Helical" evidence="2">
    <location>
        <begin position="209"/>
        <end position="229"/>
    </location>
</feature>
<feature type="transmembrane region" description="Helical" evidence="2">
    <location>
        <begin position="66"/>
        <end position="84"/>
    </location>
</feature>
<feature type="domain" description="EamA" evidence="3">
    <location>
        <begin position="148"/>
        <end position="284"/>
    </location>
</feature>
<dbReference type="InterPro" id="IPR037185">
    <property type="entry name" value="EmrE-like"/>
</dbReference>
<dbReference type="RefSeq" id="WP_269310807.1">
    <property type="nucleotide sequence ID" value="NZ_CP114052.1"/>
</dbReference>
<keyword evidence="2" id="KW-1133">Transmembrane helix</keyword>
<organism evidence="4 5">
    <name type="scientific">Peptostreptococcus equinus</name>
    <dbReference type="NCBI Taxonomy" id="3003601"/>
    <lineage>
        <taxon>Bacteria</taxon>
        <taxon>Bacillati</taxon>
        <taxon>Bacillota</taxon>
        <taxon>Clostridia</taxon>
        <taxon>Peptostreptococcales</taxon>
        <taxon>Peptostreptococcaceae</taxon>
        <taxon>Peptostreptococcus</taxon>
    </lineage>
</organism>
<dbReference type="InterPro" id="IPR000620">
    <property type="entry name" value="EamA_dom"/>
</dbReference>
<evidence type="ECO:0000313" key="5">
    <source>
        <dbReference type="Proteomes" id="UP001164187"/>
    </source>
</evidence>
<dbReference type="PANTHER" id="PTHR12715">
    <property type="entry name" value="TRANSPORTER, DRUG/METABOLITE EXPORTER FAMILY"/>
    <property type="match status" value="1"/>
</dbReference>
<gene>
    <name evidence="4" type="ORF">O0R46_05930</name>
</gene>
<feature type="domain" description="EamA" evidence="3">
    <location>
        <begin position="7"/>
        <end position="138"/>
    </location>
</feature>